<dbReference type="InterPro" id="IPR007407">
    <property type="entry name" value="DUF459"/>
</dbReference>
<reference evidence="2 3" key="1">
    <citation type="submission" date="2022-03" db="EMBL/GenBank/DDBJ databases">
        <title>Ignatzschineria rhizosphaerae HR5S32.</title>
        <authorList>
            <person name="Sun J.Q."/>
            <person name="Feng J.Y."/>
        </authorList>
    </citation>
    <scope>NUCLEOTIDE SEQUENCE [LARGE SCALE GENOMIC DNA]</scope>
    <source>
        <strain evidence="2 3">HR5S32</strain>
    </source>
</reference>
<dbReference type="Pfam" id="PF04311">
    <property type="entry name" value="DUF459"/>
    <property type="match status" value="1"/>
</dbReference>
<sequence length="408" mass="46571">MSKSKVFYILIVTLAGVFFIYRESINVYWAQTYHQESPLAAIERWVEPHIDALELDWEFLKIDEADYKTDIVSQSGLKGVDRIVDEASYQRHLPFSDGEITSKEVLETIDLVESDGEETPYSHVDPMIAGPFLPQLPSVIEVMAGDKLFFVGDSLMQGVAPRVRQSLYRSENIDGVDLSKQSTGLAYPKFYNWPEVVAQTLEKDLDIKAVIVYMGANDPWDFPVPGRKQYLRFKSADWERAYRERVQKIILEANRYQLPVIWLGAPCMRKEKLHQDMVYLNTIYASEMAKFNGTYIPTSDLLGCSDEEYSAYVESEEGNRKVRTNDGIHFTPTGQRLIAERVIEALTIIKEEVEDEVAEPETSESDPVPAQDISNINEENIQEENLKEVEDDLTPESPLMLMSTPENS</sequence>
<protein>
    <submittedName>
        <fullName evidence="2">DUF459 domain-containing protein</fullName>
    </submittedName>
</protein>
<name>A0ABY3X0Z1_9GAMM</name>
<gene>
    <name evidence="2" type="ORF">MMG00_01330</name>
</gene>
<evidence type="ECO:0000313" key="3">
    <source>
        <dbReference type="Proteomes" id="UP000829542"/>
    </source>
</evidence>
<dbReference type="RefSeq" id="WP_242150286.1">
    <property type="nucleotide sequence ID" value="NZ_CP093379.1"/>
</dbReference>
<feature type="region of interest" description="Disordered" evidence="1">
    <location>
        <begin position="353"/>
        <end position="408"/>
    </location>
</feature>
<accession>A0ABY3X0Z1</accession>
<keyword evidence="3" id="KW-1185">Reference proteome</keyword>
<feature type="compositionally biased region" description="Acidic residues" evidence="1">
    <location>
        <begin position="353"/>
        <end position="364"/>
    </location>
</feature>
<dbReference type="Proteomes" id="UP000829542">
    <property type="component" value="Chromosome"/>
</dbReference>
<organism evidence="2 3">
    <name type="scientific">Ignatzschineria rhizosphaerae</name>
    <dbReference type="NCBI Taxonomy" id="2923279"/>
    <lineage>
        <taxon>Bacteria</taxon>
        <taxon>Pseudomonadati</taxon>
        <taxon>Pseudomonadota</taxon>
        <taxon>Gammaproteobacteria</taxon>
        <taxon>Cardiobacteriales</taxon>
        <taxon>Ignatzschineriaceae</taxon>
        <taxon>Ignatzschineria</taxon>
    </lineage>
</organism>
<evidence type="ECO:0000256" key="1">
    <source>
        <dbReference type="SAM" id="MobiDB-lite"/>
    </source>
</evidence>
<proteinExistence type="predicted"/>
<dbReference type="EMBL" id="CP093379">
    <property type="protein sequence ID" value="UNM96533.1"/>
    <property type="molecule type" value="Genomic_DNA"/>
</dbReference>
<evidence type="ECO:0000313" key="2">
    <source>
        <dbReference type="EMBL" id="UNM96533.1"/>
    </source>
</evidence>